<dbReference type="OrthoDB" id="1937804at2759"/>
<dbReference type="PANTHER" id="PTHR46033:SF8">
    <property type="entry name" value="PROTEIN MAINTENANCE OF MERISTEMS-LIKE"/>
    <property type="match status" value="1"/>
</dbReference>
<dbReference type="Proteomes" id="UP000828251">
    <property type="component" value="Unassembled WGS sequence"/>
</dbReference>
<accession>A0A9D3ZUV4</accession>
<dbReference type="AlphaFoldDB" id="A0A9D3ZUV4"/>
<keyword evidence="3" id="KW-1185">Reference proteome</keyword>
<gene>
    <name evidence="2" type="ORF">J1N35_032583</name>
</gene>
<evidence type="ECO:0000313" key="2">
    <source>
        <dbReference type="EMBL" id="KAH1067596.1"/>
    </source>
</evidence>
<dbReference type="PANTHER" id="PTHR46033">
    <property type="entry name" value="PROTEIN MAIN-LIKE 2"/>
    <property type="match status" value="1"/>
</dbReference>
<evidence type="ECO:0000259" key="1">
    <source>
        <dbReference type="Pfam" id="PF10536"/>
    </source>
</evidence>
<sequence>MEAQTHTFHFPCDECTITFENVALQLGLSVDGSIVTGSVIVPGKVDLYKAMLGKVPNRFDGSRILINWLEDNFKQLPKDPTEEVIEQYVQAPPIPCRNPPCNCRPPSCSAHSP</sequence>
<dbReference type="EMBL" id="JAIQCV010000009">
    <property type="protein sequence ID" value="KAH1067596.1"/>
    <property type="molecule type" value="Genomic_DNA"/>
</dbReference>
<proteinExistence type="predicted"/>
<dbReference type="InterPro" id="IPR019557">
    <property type="entry name" value="AminoTfrase-like_pln_mobile"/>
</dbReference>
<dbReference type="InterPro" id="IPR044824">
    <property type="entry name" value="MAIN-like"/>
</dbReference>
<dbReference type="Pfam" id="PF10536">
    <property type="entry name" value="PMD"/>
    <property type="match status" value="1"/>
</dbReference>
<protein>
    <recommendedName>
        <fullName evidence="1">Aminotransferase-like plant mobile domain-containing protein</fullName>
    </recommendedName>
</protein>
<dbReference type="GO" id="GO:0010073">
    <property type="term" value="P:meristem maintenance"/>
    <property type="evidence" value="ECO:0007669"/>
    <property type="project" value="InterPro"/>
</dbReference>
<feature type="domain" description="Aminotransferase-like plant mobile" evidence="1">
    <location>
        <begin position="4"/>
        <end position="74"/>
    </location>
</feature>
<reference evidence="2 3" key="1">
    <citation type="journal article" date="2021" name="Plant Biotechnol. J.">
        <title>Multi-omics assisted identification of the key and species-specific regulatory components of drought-tolerant mechanisms in Gossypium stocksii.</title>
        <authorList>
            <person name="Yu D."/>
            <person name="Ke L."/>
            <person name="Zhang D."/>
            <person name="Wu Y."/>
            <person name="Sun Y."/>
            <person name="Mei J."/>
            <person name="Sun J."/>
            <person name="Sun Y."/>
        </authorList>
    </citation>
    <scope>NUCLEOTIDE SEQUENCE [LARGE SCALE GENOMIC DNA]</scope>
    <source>
        <strain evidence="3">cv. E1</strain>
        <tissue evidence="2">Leaf</tissue>
    </source>
</reference>
<comment type="caution">
    <text evidence="2">The sequence shown here is derived from an EMBL/GenBank/DDBJ whole genome shotgun (WGS) entry which is preliminary data.</text>
</comment>
<evidence type="ECO:0000313" key="3">
    <source>
        <dbReference type="Proteomes" id="UP000828251"/>
    </source>
</evidence>
<name>A0A9D3ZUV4_9ROSI</name>
<organism evidence="2 3">
    <name type="scientific">Gossypium stocksii</name>
    <dbReference type="NCBI Taxonomy" id="47602"/>
    <lineage>
        <taxon>Eukaryota</taxon>
        <taxon>Viridiplantae</taxon>
        <taxon>Streptophyta</taxon>
        <taxon>Embryophyta</taxon>
        <taxon>Tracheophyta</taxon>
        <taxon>Spermatophyta</taxon>
        <taxon>Magnoliopsida</taxon>
        <taxon>eudicotyledons</taxon>
        <taxon>Gunneridae</taxon>
        <taxon>Pentapetalae</taxon>
        <taxon>rosids</taxon>
        <taxon>malvids</taxon>
        <taxon>Malvales</taxon>
        <taxon>Malvaceae</taxon>
        <taxon>Malvoideae</taxon>
        <taxon>Gossypium</taxon>
    </lineage>
</organism>